<dbReference type="Pfam" id="PF13499">
    <property type="entry name" value="EF-hand_7"/>
    <property type="match status" value="2"/>
</dbReference>
<feature type="domain" description="EF-hand" evidence="3">
    <location>
        <begin position="13"/>
        <end position="48"/>
    </location>
</feature>
<reference evidence="4" key="1">
    <citation type="submission" date="2021-02" db="EMBL/GenBank/DDBJ databases">
        <authorList>
            <person name="Nowell W R."/>
        </authorList>
    </citation>
    <scope>NUCLEOTIDE SEQUENCE</scope>
</reference>
<dbReference type="EMBL" id="CAJNOV010006718">
    <property type="protein sequence ID" value="CAF1256915.1"/>
    <property type="molecule type" value="Genomic_DNA"/>
</dbReference>
<feature type="domain" description="EF-hand" evidence="3">
    <location>
        <begin position="49"/>
        <end position="84"/>
    </location>
</feature>
<dbReference type="GO" id="GO:0005509">
    <property type="term" value="F:calcium ion binding"/>
    <property type="evidence" value="ECO:0007669"/>
    <property type="project" value="InterPro"/>
</dbReference>
<dbReference type="EMBL" id="CAJOBH010000591">
    <property type="protein sequence ID" value="CAF3803915.1"/>
    <property type="molecule type" value="Genomic_DNA"/>
</dbReference>
<dbReference type="SMART" id="SM00054">
    <property type="entry name" value="EFh"/>
    <property type="match status" value="4"/>
</dbReference>
<dbReference type="SUPFAM" id="SSF47473">
    <property type="entry name" value="EF-hand"/>
    <property type="match status" value="1"/>
</dbReference>
<dbReference type="GO" id="GO:0016460">
    <property type="term" value="C:myosin II complex"/>
    <property type="evidence" value="ECO:0007669"/>
    <property type="project" value="TreeGrafter"/>
</dbReference>
<dbReference type="EMBL" id="CAJNRE010000159">
    <property type="protein sequence ID" value="CAF1922943.1"/>
    <property type="molecule type" value="Genomic_DNA"/>
</dbReference>
<evidence type="ECO:0000259" key="3">
    <source>
        <dbReference type="PROSITE" id="PS50222"/>
    </source>
</evidence>
<dbReference type="PROSITE" id="PS00018">
    <property type="entry name" value="EF_HAND_1"/>
    <property type="match status" value="4"/>
</dbReference>
<dbReference type="FunFam" id="1.10.238.10:FF:000001">
    <property type="entry name" value="Calmodulin 1"/>
    <property type="match status" value="1"/>
</dbReference>
<dbReference type="PANTHER" id="PTHR23048">
    <property type="entry name" value="MYOSIN LIGHT CHAIN 1, 3"/>
    <property type="match status" value="1"/>
</dbReference>
<dbReference type="InterPro" id="IPR050230">
    <property type="entry name" value="CALM/Myosin/TropC-like"/>
</dbReference>
<keyword evidence="2" id="KW-0106">Calcium</keyword>
<dbReference type="AlphaFoldDB" id="A0A815AAZ0"/>
<name>A0A815AAZ0_9BILA</name>
<feature type="domain" description="EF-hand" evidence="3">
    <location>
        <begin position="122"/>
        <end position="155"/>
    </location>
</feature>
<dbReference type="EMBL" id="CAJNRG010002577">
    <property type="protein sequence ID" value="CAF2049300.1"/>
    <property type="molecule type" value="Genomic_DNA"/>
</dbReference>
<dbReference type="PROSITE" id="PS50222">
    <property type="entry name" value="EF_HAND_2"/>
    <property type="match status" value="4"/>
</dbReference>
<evidence type="ECO:0000313" key="8">
    <source>
        <dbReference type="EMBL" id="CAF3803915.1"/>
    </source>
</evidence>
<dbReference type="Proteomes" id="UP000663887">
    <property type="component" value="Unassembled WGS sequence"/>
</dbReference>
<accession>A0A815AAZ0</accession>
<dbReference type="Proteomes" id="UP000663824">
    <property type="component" value="Unassembled WGS sequence"/>
</dbReference>
<evidence type="ECO:0000313" key="10">
    <source>
        <dbReference type="Proteomes" id="UP000663855"/>
    </source>
</evidence>
<dbReference type="EMBL" id="CAJOBJ010000273">
    <property type="protein sequence ID" value="CAF3810489.1"/>
    <property type="molecule type" value="Genomic_DNA"/>
</dbReference>
<dbReference type="PANTHER" id="PTHR23048:SF0">
    <property type="entry name" value="CALMODULIN LIKE 3"/>
    <property type="match status" value="1"/>
</dbReference>
<gene>
    <name evidence="8" type="ORF">BYL167_LOCUS3153</name>
    <name evidence="4" type="ORF">CJN711_LOCUS14782</name>
    <name evidence="9" type="ORF">GIL414_LOCUS1607</name>
    <name evidence="5" type="ORF">MBJ925_LOCUS2492</name>
    <name evidence="7" type="ORF">WKI299_LOCUS34408</name>
    <name evidence="6" type="ORF">XDN619_LOCUS8238</name>
</gene>
<dbReference type="Proteomes" id="UP000681967">
    <property type="component" value="Unassembled WGS sequence"/>
</dbReference>
<dbReference type="CDD" id="cd00051">
    <property type="entry name" value="EFh"/>
    <property type="match status" value="1"/>
</dbReference>
<sequence>MSYNKKIKKLTSGQVKELRQAFDLFDADGSGDLSLIELKKALVALGVTVSDREARQMFAAIDLDKNGLIEFHEFAEVIADSYFKKLTRAEIVEAFRRFDHNHDGYIEADELKAILTKLGRNYSNEEIRRMIAQVDEDGNGKICIEEFAALIDRDS</sequence>
<dbReference type="InterPro" id="IPR002048">
    <property type="entry name" value="EF_hand_dom"/>
</dbReference>
<proteinExistence type="predicted"/>
<dbReference type="Proteomes" id="UP000663855">
    <property type="component" value="Unassembled WGS sequence"/>
</dbReference>
<evidence type="ECO:0000256" key="2">
    <source>
        <dbReference type="ARBA" id="ARBA00022837"/>
    </source>
</evidence>
<dbReference type="Proteomes" id="UP000663856">
    <property type="component" value="Unassembled WGS sequence"/>
</dbReference>
<dbReference type="InterPro" id="IPR011992">
    <property type="entry name" value="EF-hand-dom_pair"/>
</dbReference>
<protein>
    <recommendedName>
        <fullName evidence="3">EF-hand domain-containing protein</fullName>
    </recommendedName>
</protein>
<evidence type="ECO:0000313" key="7">
    <source>
        <dbReference type="EMBL" id="CAF2199301.1"/>
    </source>
</evidence>
<dbReference type="Gene3D" id="1.10.238.10">
    <property type="entry name" value="EF-hand"/>
    <property type="match status" value="2"/>
</dbReference>
<evidence type="ECO:0000313" key="6">
    <source>
        <dbReference type="EMBL" id="CAF2049300.1"/>
    </source>
</evidence>
<dbReference type="Proteomes" id="UP000681720">
    <property type="component" value="Unassembled WGS sequence"/>
</dbReference>
<comment type="caution">
    <text evidence="4">The sequence shown here is derived from an EMBL/GenBank/DDBJ whole genome shotgun (WGS) entry which is preliminary data.</text>
</comment>
<evidence type="ECO:0000313" key="5">
    <source>
        <dbReference type="EMBL" id="CAF1922943.1"/>
    </source>
</evidence>
<feature type="domain" description="EF-hand" evidence="3">
    <location>
        <begin position="86"/>
        <end position="121"/>
    </location>
</feature>
<organism evidence="4 10">
    <name type="scientific">Rotaria magnacalcarata</name>
    <dbReference type="NCBI Taxonomy" id="392030"/>
    <lineage>
        <taxon>Eukaryota</taxon>
        <taxon>Metazoa</taxon>
        <taxon>Spiralia</taxon>
        <taxon>Gnathifera</taxon>
        <taxon>Rotifera</taxon>
        <taxon>Eurotatoria</taxon>
        <taxon>Bdelloidea</taxon>
        <taxon>Philodinida</taxon>
        <taxon>Philodinidae</taxon>
        <taxon>Rotaria</taxon>
    </lineage>
</organism>
<keyword evidence="1" id="KW-0677">Repeat</keyword>
<evidence type="ECO:0000313" key="4">
    <source>
        <dbReference type="EMBL" id="CAF1256915.1"/>
    </source>
</evidence>
<dbReference type="InterPro" id="IPR018247">
    <property type="entry name" value="EF_Hand_1_Ca_BS"/>
</dbReference>
<evidence type="ECO:0000313" key="9">
    <source>
        <dbReference type="EMBL" id="CAF3810489.1"/>
    </source>
</evidence>
<dbReference type="EMBL" id="CAJNRF010016412">
    <property type="protein sequence ID" value="CAF2199301.1"/>
    <property type="molecule type" value="Genomic_DNA"/>
</dbReference>
<evidence type="ECO:0000256" key="1">
    <source>
        <dbReference type="ARBA" id="ARBA00022737"/>
    </source>
</evidence>